<evidence type="ECO:0000256" key="20">
    <source>
        <dbReference type="ARBA" id="ARBA00071089"/>
    </source>
</evidence>
<feature type="domain" description="Laminin EGF-like" evidence="32">
    <location>
        <begin position="819"/>
        <end position="871"/>
    </location>
</feature>
<comment type="subunit">
    <text evidence="19">Laminin is a complex glycoprotein, consisting of three different polypeptide chains (alpha, beta, gamma), which are bound to each other by disulfide bonds into a cross-shaped molecule comprising one long and three short arms with globules at each end. Alpha-2 is a subunit of laminin-2 (laminin-211 or merosin), laminin-4 (laminin-221 or S-merosin) and laminin-12 (laminin-213). Interacts with FBLN1, FBLN2 and NID2.</text>
</comment>
<keyword evidence="7 30" id="KW-0732">Signal</keyword>
<dbReference type="PROSITE" id="PS50027">
    <property type="entry name" value="EGF_LAM_2"/>
    <property type="match status" value="10"/>
</dbReference>
<dbReference type="InterPro" id="IPR000034">
    <property type="entry name" value="Laminin_IV"/>
</dbReference>
<feature type="transmembrane region" description="Helical" evidence="29">
    <location>
        <begin position="2184"/>
        <end position="2205"/>
    </location>
</feature>
<dbReference type="InterPro" id="IPR002049">
    <property type="entry name" value="LE_dom"/>
</dbReference>
<feature type="domain" description="Laminin EGF-like" evidence="32">
    <location>
        <begin position="1368"/>
        <end position="1416"/>
    </location>
</feature>
<dbReference type="Pfam" id="PF00054">
    <property type="entry name" value="Laminin_G_1"/>
    <property type="match status" value="2"/>
</dbReference>
<dbReference type="Gene3D" id="2.10.25.10">
    <property type="entry name" value="Laminin"/>
    <property type="match status" value="12"/>
</dbReference>
<keyword evidence="8" id="KW-0677">Repeat</keyword>
<keyword evidence="3" id="KW-0964">Secreted</keyword>
<dbReference type="PROSITE" id="PS51117">
    <property type="entry name" value="LAMININ_NTER"/>
    <property type="match status" value="1"/>
</dbReference>
<dbReference type="SMART" id="SM00281">
    <property type="entry name" value="LamB"/>
    <property type="match status" value="2"/>
</dbReference>
<evidence type="ECO:0000259" key="31">
    <source>
        <dbReference type="PROSITE" id="PS50025"/>
    </source>
</evidence>
<dbReference type="GO" id="GO:0005576">
    <property type="term" value="C:extracellular region"/>
    <property type="evidence" value="ECO:0007669"/>
    <property type="project" value="UniProtKB-ARBA"/>
</dbReference>
<dbReference type="PROSITE" id="PS01248">
    <property type="entry name" value="EGF_LAM_1"/>
    <property type="match status" value="5"/>
</dbReference>
<dbReference type="CDD" id="cd00110">
    <property type="entry name" value="LamG"/>
    <property type="match status" value="3"/>
</dbReference>
<dbReference type="PRINTS" id="PR00011">
    <property type="entry name" value="EGFLAMININ"/>
</dbReference>
<evidence type="ECO:0000256" key="18">
    <source>
        <dbReference type="ARBA" id="ARBA00063958"/>
    </source>
</evidence>
<feature type="disulfide bond" evidence="27">
    <location>
        <begin position="1014"/>
        <end position="1031"/>
    </location>
</feature>
<evidence type="ECO:0000259" key="33">
    <source>
        <dbReference type="PROSITE" id="PS51115"/>
    </source>
</evidence>
<dbReference type="SMART" id="SM00181">
    <property type="entry name" value="EGF"/>
    <property type="match status" value="8"/>
</dbReference>
<evidence type="ECO:0000256" key="13">
    <source>
        <dbReference type="ARBA" id="ARBA00023207"/>
    </source>
</evidence>
<dbReference type="GO" id="GO:0043256">
    <property type="term" value="C:laminin complex"/>
    <property type="evidence" value="ECO:0007669"/>
    <property type="project" value="UniProtKB-ARBA"/>
</dbReference>
<feature type="domain" description="Laminin G" evidence="31">
    <location>
        <begin position="2238"/>
        <end position="2418"/>
    </location>
</feature>
<feature type="disulfide bond" evidence="27">
    <location>
        <begin position="872"/>
        <end position="884"/>
    </location>
</feature>
<dbReference type="GO" id="GO:0007411">
    <property type="term" value="P:axon guidance"/>
    <property type="evidence" value="ECO:0007669"/>
    <property type="project" value="TreeGrafter"/>
</dbReference>
<feature type="disulfide bond" evidence="27">
    <location>
        <begin position="1033"/>
        <end position="1042"/>
    </location>
</feature>
<keyword evidence="11 27" id="KW-1015">Disulfide bond</keyword>
<feature type="disulfide bond" evidence="27">
    <location>
        <begin position="1088"/>
        <end position="1097"/>
    </location>
</feature>
<protein>
    <recommendedName>
        <fullName evidence="20">Basement membrane-specific heparan sulfate proteoglycan core protein</fullName>
    </recommendedName>
    <alternativeName>
        <fullName evidence="23">Laminin M chain</fullName>
    </alternativeName>
    <alternativeName>
        <fullName evidence="21">Laminin subunit alpha-2</fullName>
    </alternativeName>
    <alternativeName>
        <fullName evidence="24">Laminin-12 subunit alpha</fullName>
    </alternativeName>
    <alternativeName>
        <fullName evidence="25">Laminin-2 subunit alpha</fullName>
    </alternativeName>
    <alternativeName>
        <fullName evidence="26">Laminin-4 subunit alpha</fullName>
    </alternativeName>
    <alternativeName>
        <fullName evidence="22">Merosin heavy chain</fullName>
    </alternativeName>
</protein>
<dbReference type="InterPro" id="IPR001791">
    <property type="entry name" value="Laminin_G"/>
</dbReference>
<evidence type="ECO:0000256" key="9">
    <source>
        <dbReference type="ARBA" id="ARBA00022837"/>
    </source>
</evidence>
<dbReference type="FunFam" id="2.10.25.10:FF:000094">
    <property type="entry name" value="Laminin subunit alpha-2"/>
    <property type="match status" value="1"/>
</dbReference>
<evidence type="ECO:0000256" key="17">
    <source>
        <dbReference type="ARBA" id="ARBA00059829"/>
    </source>
</evidence>
<dbReference type="Pfam" id="PF00055">
    <property type="entry name" value="Laminin_N"/>
    <property type="match status" value="1"/>
</dbReference>
<keyword evidence="28" id="KW-0175">Coiled coil</keyword>
<feature type="domain" description="Laminin EGF-like" evidence="32">
    <location>
        <begin position="872"/>
        <end position="918"/>
    </location>
</feature>
<dbReference type="Proteomes" id="UP000007635">
    <property type="component" value="Chromosome XVIII"/>
</dbReference>
<dbReference type="PROSITE" id="PS50025">
    <property type="entry name" value="LAM_G_DOMAIN"/>
    <property type="match status" value="3"/>
</dbReference>
<dbReference type="GO" id="GO:0046872">
    <property type="term" value="F:metal ion binding"/>
    <property type="evidence" value="ECO:0007669"/>
    <property type="project" value="UniProtKB-KW"/>
</dbReference>
<evidence type="ECO:0000256" key="26">
    <source>
        <dbReference type="ARBA" id="ARBA00083678"/>
    </source>
</evidence>
<dbReference type="Gene3D" id="2.60.120.200">
    <property type="match status" value="4"/>
</dbReference>
<comment type="subunit">
    <text evidence="18">Has a strong tendency to aggregate in dimers or stellate structures. Interacts with other basement membrane components such as laminin, prolargin and collagen type IV. Interacts with COL13A1. Interacts with FGFBP1. Interacts with VWA1. Interacts (via C-terminus) with ECM1 (via C-terminus). Interacts with SVEP1.</text>
</comment>
<dbReference type="FunFam" id="2.10.25.10:FF:000189">
    <property type="entry name" value="Laminin subunit alpha 2"/>
    <property type="match status" value="1"/>
</dbReference>
<feature type="disulfide bond" evidence="27">
    <location>
        <begin position="730"/>
        <end position="739"/>
    </location>
</feature>
<feature type="disulfide bond" evidence="27">
    <location>
        <begin position="453"/>
        <end position="462"/>
    </location>
</feature>
<evidence type="ECO:0000256" key="24">
    <source>
        <dbReference type="ARBA" id="ARBA00081478"/>
    </source>
</evidence>
<evidence type="ECO:0000256" key="6">
    <source>
        <dbReference type="ARBA" id="ARBA00022723"/>
    </source>
</evidence>
<feature type="disulfide bond" evidence="27">
    <location>
        <begin position="1012"/>
        <end position="1024"/>
    </location>
</feature>
<dbReference type="FunFam" id="2.10.25.10:FF:000033">
    <property type="entry name" value="Laminin subunit alpha 2"/>
    <property type="match status" value="1"/>
</dbReference>
<evidence type="ECO:0000256" key="11">
    <source>
        <dbReference type="ARBA" id="ARBA00023157"/>
    </source>
</evidence>
<dbReference type="Pfam" id="PF00053">
    <property type="entry name" value="EGF_laminin"/>
    <property type="match status" value="12"/>
</dbReference>
<evidence type="ECO:0000259" key="34">
    <source>
        <dbReference type="PROSITE" id="PS51117"/>
    </source>
</evidence>
<comment type="function">
    <text evidence="1">Binding to cells via a high affinity receptor, laminin is thought to mediate the attachment, migration and organization of cells into tissues during embryonic development by interacting with other extracellular matrix components.</text>
</comment>
<feature type="disulfide bond" evidence="27">
    <location>
        <begin position="893"/>
        <end position="902"/>
    </location>
</feature>
<dbReference type="FunFam" id="2.60.120.260:FF:000017">
    <property type="entry name" value="Laminin subunit alpha 2"/>
    <property type="match status" value="1"/>
</dbReference>
<evidence type="ECO:0000256" key="22">
    <source>
        <dbReference type="ARBA" id="ARBA00076878"/>
    </source>
</evidence>
<evidence type="ECO:0000256" key="21">
    <source>
        <dbReference type="ARBA" id="ARBA00072595"/>
    </source>
</evidence>
<keyword evidence="4" id="KW-0272">Extracellular matrix</keyword>
<feature type="disulfide bond" evidence="27">
    <location>
        <begin position="874"/>
        <end position="891"/>
    </location>
</feature>
<dbReference type="GO" id="GO:0001525">
    <property type="term" value="P:angiogenesis"/>
    <property type="evidence" value="ECO:0007669"/>
    <property type="project" value="UniProtKB-KW"/>
</dbReference>
<feature type="disulfide bond" evidence="27">
    <location>
        <begin position="843"/>
        <end position="852"/>
    </location>
</feature>
<evidence type="ECO:0000256" key="14">
    <source>
        <dbReference type="ARBA" id="ARBA00023292"/>
    </source>
</evidence>
<evidence type="ECO:0000256" key="16">
    <source>
        <dbReference type="ARBA" id="ARBA00058618"/>
    </source>
</evidence>
<dbReference type="InterPro" id="IPR056863">
    <property type="entry name" value="LMN_ATRN_NET-like_EGF"/>
</dbReference>
<dbReference type="Ensembl" id="ENSGACT00000032135.1">
    <property type="protein sequence ID" value="ENSGACP00000046533.1"/>
    <property type="gene ID" value="ENSGACG00000008026.2"/>
</dbReference>
<feature type="disulfide bond" evidence="27">
    <location>
        <begin position="855"/>
        <end position="869"/>
    </location>
</feature>
<sequence>MERLGLALLTALLWRCCHAQQRGLFPAVLNLASMADISANATCGTLGPEMFCKLVEHVPGQPIRNPQCRICNQRSSNPFEQHPIEYATDGTNRWWQSPSIKNGMEYHYVTITLDLKQVFQIAYIILKAANSPRPGNWVLERSIDGVTFEPWQYYAITDTECLTRFSINPRTGPPSYTRDDEVICTSFYSKIHPLENGEIHTSLINGRPSAADPSPTLLNFTSARYIRLVFQRIRTLNADLMTLTLHDPRDSDPIVTRRYYYSIKDISVGGMCICYGHAKACPLNTATKKFSCECEHNTCGESCDRCCPGYNQQPWMAGTFLTRHVCEKCNCHDKADECYFNQTVADLSLSLNIQGQNSGGGVCIGCRDNTTGINCETCVDGFYRPAGVRVLTCDPLVTGRLLLYSSPSSLVCLLNSFVSRCAVGYTGFPFCQRCNCSMEGSTNNDPCVTPCMCKENVEGDNCDRCKPGFYNLQGDNLRGCEKCSCMGVSSRCSASSWTYQDVETGGRVWSVHRQTPPYLSVRHSDVVDDLGSAYYWNAPGLYLGNKVGSRYTLVYLLTIKVPTKMKFSNLMGHFSLGGGIKIIDRRFGQPVYPSSPRTNRIDLLPENFLVSESVQPISRRDFLSVLANVTSVMVRASYSTEPSAAYRYFNLPQPSHNAPKPNMFSIDLYQSLPVHSQSAVKTFTSVCVFQACIPGFRRINGNLYNGVCEACYCHGHTSQCHELTGHCLDCAHHTTGPHCDSCLPGYYGNASRGSPADCQPCACPLHLPSNNFSPTCHVGVEGELLCDQCQPGYTGPRCDRCSNGYYGQPNVPGGSCRPCDCHGNLDLSKPGSCDPITGQCLRCRQGYGSASCDSCADGYYGDAIVAKNCQPCQCHTNGSESEVCDKETGRCQCMKDVTGRQCDECITHGLSTGGRCLPCNCNSFGSKSFDCDETGQCRCQPGVAGPKCDRCSRGFFNFQEGGCTPCNCSHVGNNCDTNTGQCICPPNTIGGRCDYCSPNHWGHDIITGCKACGCSVIGSVTQQCNVNTGCCMCHNSFRGEKCNECQIGYRDFPQCTQCECNVSGSDSQTCDPERAVCACADRTGKCNCKANVEGDNCDRCKPDTFGLSVRNPLGCSNCYCYGLTRSCTEAQGLIRMWLALKPEQTVLPLVDKSNTVETRRGVSFQHPEILARTELVTPTLAEPYYWKLPEQFTGSMITAYGGKLKYAVYYEARDETGPSSYDPQVIINGGPNRNILMTRHAPGLQIGQLTRHEIDMTEHEWKYADGRSMTREDFMDILFYVDYILIKASHGNLMRHTTIETDAAKTAPFTVCLSTLKNSFHSLGIPVLLSVCVQECAAGFYRLRAGSPTSASASRLPTAAGMGSCVQCQCSGHSSTCDPETSICQNCQGNTEGDRCERCSAGFYGVVRGFHDDCKPCACPLTNPENNFSPTCVTEGYDDYQCTACPEGYEGKYCERCATGYHGNPRMPGGHCEECKCSSWGALPGPCDPVTGQCRCTVGASGTSCDQCMERHVSCDDECSGLLISDMDRLHRIIADVTLTTPLPPPYKVLYRFENMTEELKVKTIFSIMFLSKVMNSLKIHMKISDFNHTLELIPAERVSLRSYLHTSSRPFLSFFPHSPHSILAEAKNLSFNATAAFKAYSNIKANVDAAEKEAKAAKQRASEALALVGGRVIQHTRKHMHMPSLHNCVKTYFFNNIPIDFVMSSIPIQCFRKLSQSKAELCVSLLHFYAPPPFLSVHAAGAKVKVLEDEADRLLEKLEPIKKLQDNLRRNISQIKELINQARKQANSIKVSVSSGGDCLRSYRPDIRKGRYNTIILNVKTTTPDNLLFYLGSVQYVDFLALEMRQGKVNFLWDVGSGVGRVEYPHHTLHDGNWHRIEASRNGLNGTISVYPLEGPMAGMMPTPASANSPTAFTILDVDQKAYLFVGGTNGAAKASDVVRTTTFSGCMGETFLDGKPIGLWNYREREGDCKGCVGTVQLDGEGYAAVGRPTRWNPNVSSVTFKFRTFSSESLLMYLKDFMSLELSQGKVKVNFDLGSGVGSATSANRHNDGLWKSLTMSRNKKQGTHNNPHYAGIQLTRQQHQVTLKRYAGCLREIEISRTPYSLLRSSDYTGITKGCNVDVRVSTALLETCSQFLNRFNMCVECVVHHDFYAQVPFIHKILLPPLCYTIYSCNLLVVYRRYLFLRWFFFSFCLLSVVLGHSGAGGEDFNMNMAAPTSSHMIARCFVATETGTYFDGTGYLKHGHIFPSLSPVSSYRVGLDVSIAFEFRTSRTSGVLLAISNQGNDGLGLEIVGGKLLFHVDNGAGRISAEHAPEGEGFCDGQWHSVTAEKLRHRAQLVVDGRQSQAESSNARSNTCDTNDPIYVGGYPDGVRQAALSTRTSFKGCLRNLRITKASKTMEVQFNKALEIKGVQPLSCPAVAA</sequence>
<evidence type="ECO:0000256" key="19">
    <source>
        <dbReference type="ARBA" id="ARBA00064740"/>
    </source>
</evidence>
<keyword evidence="13" id="KW-0357">Heparan sulfate</keyword>
<dbReference type="FunFam" id="2.10.25.10:FF:000082">
    <property type="entry name" value="Laminin subunit alpha 1"/>
    <property type="match status" value="1"/>
</dbReference>
<evidence type="ECO:0000313" key="35">
    <source>
        <dbReference type="Ensembl" id="ENSGACP00000046533.1"/>
    </source>
</evidence>
<comment type="subcellular location">
    <subcellularLocation>
        <location evidence="2">Secreted</location>
        <location evidence="2">Extracellular space</location>
        <location evidence="2">Extracellular matrix</location>
        <location evidence="2">Basement membrane</location>
    </subcellularLocation>
</comment>
<accession>A0AAQ4Q8A0</accession>
<dbReference type="GO" id="GO:0007420">
    <property type="term" value="P:brain development"/>
    <property type="evidence" value="ECO:0007669"/>
    <property type="project" value="UniProtKB-ARBA"/>
</dbReference>
<evidence type="ECO:0000256" key="30">
    <source>
        <dbReference type="SAM" id="SignalP"/>
    </source>
</evidence>
<dbReference type="SMART" id="SM00136">
    <property type="entry name" value="LamNT"/>
    <property type="match status" value="1"/>
</dbReference>
<feature type="coiled-coil region" evidence="28">
    <location>
        <begin position="1738"/>
        <end position="1786"/>
    </location>
</feature>
<evidence type="ECO:0000256" key="10">
    <source>
        <dbReference type="ARBA" id="ARBA00022869"/>
    </source>
</evidence>
<feature type="chain" id="PRO_5042965729" description="Basement membrane-specific heparan sulfate proteoglycan core protein" evidence="30">
    <location>
        <begin position="20"/>
        <end position="2423"/>
    </location>
</feature>
<keyword evidence="12" id="KW-0325">Glycoprotein</keyword>
<dbReference type="FunFam" id="2.10.25.10:FF:000128">
    <property type="entry name" value="laminin subunit alpha-2 isoform X1"/>
    <property type="match status" value="1"/>
</dbReference>
<dbReference type="SMART" id="SM00180">
    <property type="entry name" value="EGF_Lam"/>
    <property type="match status" value="14"/>
</dbReference>
<dbReference type="InterPro" id="IPR008211">
    <property type="entry name" value="Laminin_N"/>
</dbReference>
<feature type="domain" description="Laminin EGF-like" evidence="32">
    <location>
        <begin position="966"/>
        <end position="1011"/>
    </location>
</feature>
<feature type="domain" description="Laminin EGF-like" evidence="32">
    <location>
        <begin position="761"/>
        <end position="818"/>
    </location>
</feature>
<feature type="signal peptide" evidence="30">
    <location>
        <begin position="1"/>
        <end position="19"/>
    </location>
</feature>
<dbReference type="FunFam" id="2.170.300.10:FF:000008">
    <property type="entry name" value="Laminin subunit alpha 2"/>
    <property type="match status" value="1"/>
</dbReference>
<dbReference type="SUPFAM" id="SSF57196">
    <property type="entry name" value="EGF/Laminin"/>
    <property type="match status" value="12"/>
</dbReference>
<dbReference type="FunFam" id="2.10.25.10:FF:000512">
    <property type="entry name" value="Laminin subunit alpha 1"/>
    <property type="match status" value="1"/>
</dbReference>
<feature type="disulfide bond" evidence="27">
    <location>
        <begin position="789"/>
        <end position="798"/>
    </location>
</feature>
<dbReference type="FunFam" id="2.10.25.10:FF:000051">
    <property type="entry name" value="Laminin subunit alpha 4"/>
    <property type="match status" value="1"/>
</dbReference>
<dbReference type="PROSITE" id="PS51115">
    <property type="entry name" value="LAMININ_IVA"/>
    <property type="match status" value="2"/>
</dbReference>
<keyword evidence="36" id="KW-1185">Reference proteome</keyword>
<dbReference type="Pfam" id="PF06009">
    <property type="entry name" value="Laminin_II"/>
    <property type="match status" value="1"/>
</dbReference>
<evidence type="ECO:0000256" key="27">
    <source>
        <dbReference type="PROSITE-ProRule" id="PRU00460"/>
    </source>
</evidence>
<feature type="domain" description="Laminin N-terminal" evidence="34">
    <location>
        <begin position="20"/>
        <end position="271"/>
    </location>
</feature>
<dbReference type="InterPro" id="IPR000742">
    <property type="entry name" value="EGF"/>
</dbReference>
<proteinExistence type="predicted"/>
<feature type="domain" description="Laminin EGF-like" evidence="32">
    <location>
        <begin position="1012"/>
        <end position="1057"/>
    </location>
</feature>
<evidence type="ECO:0000256" key="7">
    <source>
        <dbReference type="ARBA" id="ARBA00022729"/>
    </source>
</evidence>
<feature type="disulfide bond" evidence="27">
    <location>
        <begin position="1387"/>
        <end position="1396"/>
    </location>
</feature>
<dbReference type="GeneTree" id="ENSGT00940000155362"/>
<dbReference type="FunFam" id="2.10.25.10:FF:000315">
    <property type="entry name" value="Laminin subunit alpha 2"/>
    <property type="match status" value="1"/>
</dbReference>
<feature type="domain" description="Laminin EGF-like" evidence="32">
    <location>
        <begin position="711"/>
        <end position="760"/>
    </location>
</feature>
<dbReference type="Gene3D" id="2.170.300.10">
    <property type="entry name" value="Tie2 ligand-binding domain superfamily"/>
    <property type="match status" value="1"/>
</dbReference>
<dbReference type="PANTHER" id="PTHR10574">
    <property type="entry name" value="NETRIN/LAMININ-RELATED"/>
    <property type="match status" value="1"/>
</dbReference>
<dbReference type="FunFam" id="2.10.25.10:FF:000106">
    <property type="entry name" value="Heparan sulfate proteoglycan 2"/>
    <property type="match status" value="2"/>
</dbReference>
<keyword evidence="10" id="KW-0084">Basement membrane</keyword>
<keyword evidence="13" id="KW-0654">Proteoglycan</keyword>
<dbReference type="PANTHER" id="PTHR10574:SF291">
    <property type="entry name" value="LAMININ SUBUNIT ALPHA-2"/>
    <property type="match status" value="1"/>
</dbReference>
<dbReference type="GO" id="GO:0009887">
    <property type="term" value="P:animal organ morphogenesis"/>
    <property type="evidence" value="ECO:0007669"/>
    <property type="project" value="TreeGrafter"/>
</dbReference>
<feature type="disulfide bond" evidence="27">
    <location>
        <begin position="939"/>
        <end position="948"/>
    </location>
</feature>
<evidence type="ECO:0000256" key="2">
    <source>
        <dbReference type="ARBA" id="ARBA00004302"/>
    </source>
</evidence>
<evidence type="ECO:0000256" key="1">
    <source>
        <dbReference type="ARBA" id="ARBA00002418"/>
    </source>
</evidence>
<dbReference type="GO" id="GO:0005796">
    <property type="term" value="C:Golgi lumen"/>
    <property type="evidence" value="ECO:0007669"/>
    <property type="project" value="UniProtKB-ARBA"/>
</dbReference>
<dbReference type="GO" id="GO:0007155">
    <property type="term" value="P:cell adhesion"/>
    <property type="evidence" value="ECO:0007669"/>
    <property type="project" value="InterPro"/>
</dbReference>
<dbReference type="Pfam" id="PF00052">
    <property type="entry name" value="Laminin_B"/>
    <property type="match status" value="2"/>
</dbReference>
<evidence type="ECO:0000256" key="15">
    <source>
        <dbReference type="ARBA" id="ARBA00053711"/>
    </source>
</evidence>
<keyword evidence="29" id="KW-0812">Transmembrane</keyword>
<feature type="domain" description="Laminin G" evidence="31">
    <location>
        <begin position="1975"/>
        <end position="2119"/>
    </location>
</feature>
<dbReference type="FunFam" id="2.10.25.10:FF:000069">
    <property type="entry name" value="Laminin subunit alpha 1"/>
    <property type="match status" value="1"/>
</dbReference>
<keyword evidence="5" id="KW-0037">Angiogenesis</keyword>
<evidence type="ECO:0000259" key="32">
    <source>
        <dbReference type="PROSITE" id="PS50027"/>
    </source>
</evidence>
<feature type="disulfide bond" evidence="27">
    <location>
        <begin position="1058"/>
        <end position="1070"/>
    </location>
</feature>
<evidence type="ECO:0000256" key="8">
    <source>
        <dbReference type="ARBA" id="ARBA00022737"/>
    </source>
</evidence>
<dbReference type="SMART" id="SM00282">
    <property type="entry name" value="LamG"/>
    <property type="match status" value="3"/>
</dbReference>
<feature type="domain" description="Laminin IV type A" evidence="33">
    <location>
        <begin position="1132"/>
        <end position="1335"/>
    </location>
</feature>
<reference evidence="35" key="3">
    <citation type="submission" date="2025-09" db="UniProtKB">
        <authorList>
            <consortium name="Ensembl"/>
        </authorList>
    </citation>
    <scope>IDENTIFICATION</scope>
</reference>
<dbReference type="InterPro" id="IPR010307">
    <property type="entry name" value="Laminin_dom_II"/>
</dbReference>
<keyword evidence="29" id="KW-0472">Membrane</keyword>
<dbReference type="SUPFAM" id="SSF49899">
    <property type="entry name" value="Concanavalin A-like lectins/glucanases"/>
    <property type="match status" value="3"/>
</dbReference>
<evidence type="ECO:0000256" key="4">
    <source>
        <dbReference type="ARBA" id="ARBA00022530"/>
    </source>
</evidence>
<evidence type="ECO:0000256" key="28">
    <source>
        <dbReference type="SAM" id="Coils"/>
    </source>
</evidence>
<dbReference type="Pfam" id="PF24973">
    <property type="entry name" value="EGF_LMN_ATRN"/>
    <property type="match status" value="2"/>
</dbReference>
<dbReference type="GO" id="GO:0005201">
    <property type="term" value="F:extracellular matrix structural constituent"/>
    <property type="evidence" value="ECO:0007669"/>
    <property type="project" value="TreeGrafter"/>
</dbReference>
<evidence type="ECO:0000256" key="12">
    <source>
        <dbReference type="ARBA" id="ARBA00023180"/>
    </source>
</evidence>
<dbReference type="FunFam" id="2.60.120.200:FF:000057">
    <property type="entry name" value="Laminin subunit alpha 2"/>
    <property type="match status" value="1"/>
</dbReference>
<reference evidence="35 36" key="1">
    <citation type="journal article" date="2021" name="G3 (Bethesda)">
        <title>Improved contiguity of the threespine stickleback genome using long-read sequencing.</title>
        <authorList>
            <person name="Nath S."/>
            <person name="Shaw D.E."/>
            <person name="White M.A."/>
        </authorList>
    </citation>
    <scope>NUCLEOTIDE SEQUENCE [LARGE SCALE GENOMIC DNA]</scope>
    <source>
        <strain evidence="35 36">Lake Benthic</strain>
    </source>
</reference>
<evidence type="ECO:0000256" key="29">
    <source>
        <dbReference type="SAM" id="Phobius"/>
    </source>
</evidence>
<feature type="disulfide bond" evidence="27">
    <location>
        <begin position="984"/>
        <end position="993"/>
    </location>
</feature>
<keyword evidence="6" id="KW-0479">Metal-binding</keyword>
<evidence type="ECO:0000256" key="25">
    <source>
        <dbReference type="ARBA" id="ARBA00082217"/>
    </source>
</evidence>
<feature type="domain" description="Laminin EGF-like" evidence="32">
    <location>
        <begin position="434"/>
        <end position="482"/>
    </location>
</feature>
<feature type="disulfide bond" evidence="27">
    <location>
        <begin position="919"/>
        <end position="931"/>
    </location>
</feature>
<feature type="domain" description="Laminin EGF-like" evidence="32">
    <location>
        <begin position="1058"/>
        <end position="1117"/>
    </location>
</feature>
<dbReference type="Gene3D" id="2.60.120.260">
    <property type="entry name" value="Galactose-binding domain-like"/>
    <property type="match status" value="1"/>
</dbReference>
<comment type="function">
    <text evidence="17">Integral component of basement membranes. Component of the glomerular basement membrane (GBM), responsible for the fixed negative electrostatic membrane charge, and which provides a barrier which is both size- and charge-selective. It serves as an attachment substrate for cells. Plays essential roles in vascularization. Critical for normal heart development and for regulating the vascular response to injury. Also required for avascular cartilage development.</text>
</comment>
<dbReference type="InterPro" id="IPR013320">
    <property type="entry name" value="ConA-like_dom_sf"/>
</dbReference>
<feature type="domain" description="Laminin EGF-like" evidence="32">
    <location>
        <begin position="919"/>
        <end position="965"/>
    </location>
</feature>
<name>A0AAQ4Q8A0_GASAC</name>
<dbReference type="Pfam" id="PF02210">
    <property type="entry name" value="Laminin_G_2"/>
    <property type="match status" value="1"/>
</dbReference>
<dbReference type="FunFam" id="2.170.300.10:FF:000026">
    <property type="entry name" value="laminin subunit alpha-2 isoform X2"/>
    <property type="match status" value="1"/>
</dbReference>
<keyword evidence="14 27" id="KW-0424">Laminin EGF-like domain</keyword>
<comment type="function">
    <text evidence="16">Has anti-angiogenic properties that require binding of calcium ions for full activity.</text>
</comment>
<feature type="domain" description="Laminin G" evidence="31">
    <location>
        <begin position="1791"/>
        <end position="1974"/>
    </location>
</feature>
<evidence type="ECO:0000256" key="5">
    <source>
        <dbReference type="ARBA" id="ARBA00022657"/>
    </source>
</evidence>
<organism evidence="35 36">
    <name type="scientific">Gasterosteus aculeatus aculeatus</name>
    <name type="common">three-spined stickleback</name>
    <dbReference type="NCBI Taxonomy" id="481459"/>
    <lineage>
        <taxon>Eukaryota</taxon>
        <taxon>Metazoa</taxon>
        <taxon>Chordata</taxon>
        <taxon>Craniata</taxon>
        <taxon>Vertebrata</taxon>
        <taxon>Euteleostomi</taxon>
        <taxon>Actinopterygii</taxon>
        <taxon>Neopterygii</taxon>
        <taxon>Teleostei</taxon>
        <taxon>Neoteleostei</taxon>
        <taxon>Acanthomorphata</taxon>
        <taxon>Eupercaria</taxon>
        <taxon>Perciformes</taxon>
        <taxon>Cottioidei</taxon>
        <taxon>Gasterosteales</taxon>
        <taxon>Gasterosteidae</taxon>
        <taxon>Gasterosteus</taxon>
    </lineage>
</organism>
<dbReference type="CDD" id="cd00055">
    <property type="entry name" value="EGF_Lam"/>
    <property type="match status" value="14"/>
</dbReference>
<feature type="domain" description="Laminin IV type A" evidence="33">
    <location>
        <begin position="492"/>
        <end position="682"/>
    </location>
</feature>
<comment type="function">
    <text evidence="15">Anti-angiogenic and anti-tumor peptide that inhibits endothelial cell migration, collagen-induced endothelial tube morphogenesis and blood vessel growth in the chorioallantoic membrane. Blocks endothelial cell adhesion to fibronectin and type I collagen. Anti-tumor agent in neovascularization. Interaction with its ligand, integrin alpha2/beta1, is required for the anti-angiogenic properties. Evokes a reduction in phosphorylation of receptor tyrosine kinases via alpha2/beta1 integrin-mediated activation of the tyrosine phosphatase, PTPN6.</text>
</comment>
<reference evidence="35" key="2">
    <citation type="submission" date="2025-08" db="UniProtKB">
        <authorList>
            <consortium name="Ensembl"/>
        </authorList>
    </citation>
    <scope>IDENTIFICATION</scope>
</reference>
<feature type="coiled-coil region" evidence="28">
    <location>
        <begin position="1641"/>
        <end position="1668"/>
    </location>
</feature>
<evidence type="ECO:0000256" key="3">
    <source>
        <dbReference type="ARBA" id="ARBA00022525"/>
    </source>
</evidence>
<evidence type="ECO:0000256" key="23">
    <source>
        <dbReference type="ARBA" id="ARBA00079076"/>
    </source>
</evidence>
<keyword evidence="9" id="KW-0106">Calcium</keyword>
<dbReference type="InterPro" id="IPR050440">
    <property type="entry name" value="Laminin/Netrin_ECM"/>
</dbReference>
<evidence type="ECO:0000313" key="36">
    <source>
        <dbReference type="Proteomes" id="UP000007635"/>
    </source>
</evidence>
<keyword evidence="29" id="KW-1133">Transmembrane helix</keyword>
<comment type="caution">
    <text evidence="27">Lacks conserved residue(s) required for the propagation of feature annotation.</text>
</comment>
<dbReference type="GO" id="GO:0009888">
    <property type="term" value="P:tissue development"/>
    <property type="evidence" value="ECO:0007669"/>
    <property type="project" value="TreeGrafter"/>
</dbReference>